<dbReference type="PANTHER" id="PTHR10366:SF563">
    <property type="entry name" value="CINNAMOYL-COA REDUCTASE 16"/>
    <property type="match status" value="1"/>
</dbReference>
<dbReference type="Gene3D" id="3.40.50.720">
    <property type="entry name" value="NAD(P)-binding Rossmann-like Domain"/>
    <property type="match status" value="1"/>
</dbReference>
<proteinExistence type="inferred from homology"/>
<feature type="domain" description="NAD-dependent epimerase/dehydratase" evidence="4">
    <location>
        <begin position="8"/>
        <end position="251"/>
    </location>
</feature>
<dbReference type="FunFam" id="3.40.50.720:FF:000085">
    <property type="entry name" value="Dihydroflavonol reductase"/>
    <property type="match status" value="1"/>
</dbReference>
<dbReference type="eggNOG" id="KOG1502">
    <property type="taxonomic scope" value="Eukaryota"/>
</dbReference>
<sequence>MEGGKGTVCVTGGTGYIGSWLIMRLLDHGYHVKTTVRSNPGHKKDLSFLTSLSGASEKLKIIEADLDDPESFVIAVEGCVGVFHVATPIDFENKEEEEIVTKRSIDGAIGILKACVDSNTVKKVVYTSSSSAVILNGKDFDEMDETFWSDIDYVKSLKSNAASYMVSKTLTEKAVLEFSEKHDLLEVVTLIPPFVVGPFICPKPPGSVFSVFNIIFGEKNQSSSMSCLDLVHVDDVARAHIFIFEHPEAKGSSLFNMEGPKQPCLSSKKLLALGFEFKYGVEEMFDDAIKCCIEKGYL</sequence>
<organism evidence="5 6">
    <name type="scientific">Morus notabilis</name>
    <dbReference type="NCBI Taxonomy" id="981085"/>
    <lineage>
        <taxon>Eukaryota</taxon>
        <taxon>Viridiplantae</taxon>
        <taxon>Streptophyta</taxon>
        <taxon>Embryophyta</taxon>
        <taxon>Tracheophyta</taxon>
        <taxon>Spermatophyta</taxon>
        <taxon>Magnoliopsida</taxon>
        <taxon>eudicotyledons</taxon>
        <taxon>Gunneridae</taxon>
        <taxon>Pentapetalae</taxon>
        <taxon>rosids</taxon>
        <taxon>fabids</taxon>
        <taxon>Rosales</taxon>
        <taxon>Moraceae</taxon>
        <taxon>Moreae</taxon>
        <taxon>Morus</taxon>
    </lineage>
</organism>
<protein>
    <recommendedName>
        <fullName evidence="4">NAD-dependent epimerase/dehydratase domain-containing protein</fullName>
    </recommendedName>
</protein>
<dbReference type="EMBL" id="KE344072">
    <property type="protein sequence ID" value="EXB52641.1"/>
    <property type="molecule type" value="Genomic_DNA"/>
</dbReference>
<evidence type="ECO:0000313" key="5">
    <source>
        <dbReference type="EMBL" id="EXB52641.1"/>
    </source>
</evidence>
<dbReference type="CDD" id="cd08958">
    <property type="entry name" value="FR_SDR_e"/>
    <property type="match status" value="1"/>
</dbReference>
<gene>
    <name evidence="5" type="ORF">L484_022418</name>
</gene>
<evidence type="ECO:0000256" key="2">
    <source>
        <dbReference type="ARBA" id="ARBA00023002"/>
    </source>
</evidence>
<comment type="similarity">
    <text evidence="3">Belongs to the NAD(P)-dependent epimerase/dehydratase family. Dihydroflavonol-4-reductase subfamily.</text>
</comment>
<keyword evidence="6" id="KW-1185">Reference proteome</keyword>
<evidence type="ECO:0000256" key="1">
    <source>
        <dbReference type="ARBA" id="ARBA00022857"/>
    </source>
</evidence>
<dbReference type="InterPro" id="IPR001509">
    <property type="entry name" value="Epimerase_deHydtase"/>
</dbReference>
<accession>W9R2G0</accession>
<reference evidence="6" key="1">
    <citation type="submission" date="2013-01" db="EMBL/GenBank/DDBJ databases">
        <title>Draft Genome Sequence of a Mulberry Tree, Morus notabilis C.K. Schneid.</title>
        <authorList>
            <person name="He N."/>
            <person name="Zhao S."/>
        </authorList>
    </citation>
    <scope>NUCLEOTIDE SEQUENCE</scope>
</reference>
<keyword evidence="1" id="KW-0521">NADP</keyword>
<dbReference type="InterPro" id="IPR036291">
    <property type="entry name" value="NAD(P)-bd_dom_sf"/>
</dbReference>
<evidence type="ECO:0000259" key="4">
    <source>
        <dbReference type="Pfam" id="PF01370"/>
    </source>
</evidence>
<dbReference type="Pfam" id="PF01370">
    <property type="entry name" value="Epimerase"/>
    <property type="match status" value="1"/>
</dbReference>
<dbReference type="InterPro" id="IPR050425">
    <property type="entry name" value="NAD(P)_dehydrat-like"/>
</dbReference>
<evidence type="ECO:0000313" key="6">
    <source>
        <dbReference type="Proteomes" id="UP000030645"/>
    </source>
</evidence>
<keyword evidence="2" id="KW-0560">Oxidoreductase</keyword>
<dbReference type="SUPFAM" id="SSF51735">
    <property type="entry name" value="NAD(P)-binding Rossmann-fold domains"/>
    <property type="match status" value="1"/>
</dbReference>
<dbReference type="PANTHER" id="PTHR10366">
    <property type="entry name" value="NAD DEPENDENT EPIMERASE/DEHYDRATASE"/>
    <property type="match status" value="1"/>
</dbReference>
<name>W9R2G0_9ROSA</name>
<dbReference type="Proteomes" id="UP000030645">
    <property type="component" value="Unassembled WGS sequence"/>
</dbReference>
<dbReference type="GO" id="GO:0016616">
    <property type="term" value="F:oxidoreductase activity, acting on the CH-OH group of donors, NAD or NADP as acceptor"/>
    <property type="evidence" value="ECO:0007669"/>
    <property type="project" value="TreeGrafter"/>
</dbReference>
<dbReference type="STRING" id="981085.W9R2G0"/>
<dbReference type="AlphaFoldDB" id="W9R2G0"/>
<evidence type="ECO:0000256" key="3">
    <source>
        <dbReference type="ARBA" id="ARBA00023445"/>
    </source>
</evidence>